<feature type="non-terminal residue" evidence="3">
    <location>
        <position position="1"/>
    </location>
</feature>
<sequence length="825" mass="91481">ADLSEKEKRRVFEQREHKSIQERSVRLEKQILTLKESNEALSKALKIERDTSQKIKKHIDQSKPKYAEMAVKFENIQKENKQYASEVNKLKTALDFSERKLKECQRQLDQAGAALLGDGSHFQQIIAKSSDDSLEGSPDSIGSSRSLRSRSRLSSGNASFNANLNETILSGDAVLLKRETIANASELRRKAKTQHSTEDRLSICSSLSTTSKRPTTGLPGVHLPFAACANEPEGPDFEWDRLSELQRRNTMYLPHLKSAYPIEMQTVETEKLSDEGLRLSMVGDKKNKKAEIPAPSKDNKNAPSMSLGRASHPRAGSGPKAPKRNVPLMQLKEEVSEASPPKQLRTAPNYHRPGPPTPGKQPRRVSGSFSPTETLSPVSVGKSVSLGSPITRAQARLTPKSRARRSPRLRASPAATQISRQEEKRQSVAFNIGFSPMAMRPPRQAGLMPKKKVAKSSVSSSIGQDPALQVSCGFRNNENAYKLLTNQIPAMSYSHIYPDFAVVTESQLEDQETTNFEASLGIKALRFDRPFVEPKPKLLVETNKDIDEEMFKHTQQTVGCCETELKNCQADSAPTNPILNRDKAEALSAICEETLQVKRKLSFQNNKESESIVDPLDMLALENKNPFSGQPKRNKHSSNFLLRKATLLSKKMKNSTSSQGHEGNQMKSEALLGSTERKELKPSNTKSSLGLKKTPFSKLSKISAKSTQNLLGKTISKLTPKSAAYKSFSTETSIFSKSLDLKPVHVATSQSHSLQSPKTPYKQMISLQNQGVLSPVTPKDQTILAFSPRSRTTLPNKASFGQKRKSSLFQKKNKITPQKLNDVFL</sequence>
<evidence type="ECO:0000256" key="2">
    <source>
        <dbReference type="SAM" id="MobiDB-lite"/>
    </source>
</evidence>
<feature type="compositionally biased region" description="Polar residues" evidence="2">
    <location>
        <begin position="367"/>
        <end position="377"/>
    </location>
</feature>
<protein>
    <submittedName>
        <fullName evidence="3">Nuclear mitotic apparatus protein 1</fullName>
    </submittedName>
</protein>
<feature type="region of interest" description="Disordered" evidence="2">
    <location>
        <begin position="280"/>
        <end position="427"/>
    </location>
</feature>
<name>A0AAV3YIG3_9GAST</name>
<keyword evidence="4" id="KW-1185">Reference proteome</keyword>
<feature type="compositionally biased region" description="Basic residues" evidence="2">
    <location>
        <begin position="399"/>
        <end position="408"/>
    </location>
</feature>
<evidence type="ECO:0000313" key="3">
    <source>
        <dbReference type="EMBL" id="GFN82165.1"/>
    </source>
</evidence>
<gene>
    <name evidence="3" type="ORF">PoB_000867100</name>
</gene>
<keyword evidence="1" id="KW-0175">Coiled coil</keyword>
<organism evidence="3 4">
    <name type="scientific">Plakobranchus ocellatus</name>
    <dbReference type="NCBI Taxonomy" id="259542"/>
    <lineage>
        <taxon>Eukaryota</taxon>
        <taxon>Metazoa</taxon>
        <taxon>Spiralia</taxon>
        <taxon>Lophotrochozoa</taxon>
        <taxon>Mollusca</taxon>
        <taxon>Gastropoda</taxon>
        <taxon>Heterobranchia</taxon>
        <taxon>Euthyneura</taxon>
        <taxon>Panpulmonata</taxon>
        <taxon>Sacoglossa</taxon>
        <taxon>Placobranchoidea</taxon>
        <taxon>Plakobranchidae</taxon>
        <taxon>Plakobranchus</taxon>
    </lineage>
</organism>
<feature type="region of interest" description="Disordered" evidence="2">
    <location>
        <begin position="129"/>
        <end position="156"/>
    </location>
</feature>
<evidence type="ECO:0000313" key="4">
    <source>
        <dbReference type="Proteomes" id="UP000735302"/>
    </source>
</evidence>
<dbReference type="EMBL" id="BLXT01000976">
    <property type="protein sequence ID" value="GFN82165.1"/>
    <property type="molecule type" value="Genomic_DNA"/>
</dbReference>
<proteinExistence type="predicted"/>
<comment type="caution">
    <text evidence="3">The sequence shown here is derived from an EMBL/GenBank/DDBJ whole genome shotgun (WGS) entry which is preliminary data.</text>
</comment>
<reference evidence="3 4" key="1">
    <citation type="journal article" date="2021" name="Elife">
        <title>Chloroplast acquisition without the gene transfer in kleptoplastic sea slugs, Plakobranchus ocellatus.</title>
        <authorList>
            <person name="Maeda T."/>
            <person name="Takahashi S."/>
            <person name="Yoshida T."/>
            <person name="Shimamura S."/>
            <person name="Takaki Y."/>
            <person name="Nagai Y."/>
            <person name="Toyoda A."/>
            <person name="Suzuki Y."/>
            <person name="Arimoto A."/>
            <person name="Ishii H."/>
            <person name="Satoh N."/>
            <person name="Nishiyama T."/>
            <person name="Hasebe M."/>
            <person name="Maruyama T."/>
            <person name="Minagawa J."/>
            <person name="Obokata J."/>
            <person name="Shigenobu S."/>
        </authorList>
    </citation>
    <scope>NUCLEOTIDE SEQUENCE [LARGE SCALE GENOMIC DNA]</scope>
</reference>
<evidence type="ECO:0000256" key="1">
    <source>
        <dbReference type="SAM" id="Coils"/>
    </source>
</evidence>
<accession>A0AAV3YIG3</accession>
<dbReference type="Proteomes" id="UP000735302">
    <property type="component" value="Unassembled WGS sequence"/>
</dbReference>
<feature type="compositionally biased region" description="Basic and acidic residues" evidence="2">
    <location>
        <begin position="280"/>
        <end position="291"/>
    </location>
</feature>
<feature type="region of interest" description="Disordered" evidence="2">
    <location>
        <begin position="673"/>
        <end position="692"/>
    </location>
</feature>
<feature type="coiled-coil region" evidence="1">
    <location>
        <begin position="73"/>
        <end position="114"/>
    </location>
</feature>
<dbReference type="AlphaFoldDB" id="A0AAV3YIG3"/>